<dbReference type="InterPro" id="IPR026444">
    <property type="entry name" value="Secre_tail"/>
</dbReference>
<evidence type="ECO:0000259" key="3">
    <source>
        <dbReference type="Pfam" id="PF18962"/>
    </source>
</evidence>
<organism evidence="4 5">
    <name type="scientific">Epilithonimonas pallida</name>
    <dbReference type="NCBI Taxonomy" id="373671"/>
    <lineage>
        <taxon>Bacteria</taxon>
        <taxon>Pseudomonadati</taxon>
        <taxon>Bacteroidota</taxon>
        <taxon>Flavobacteriia</taxon>
        <taxon>Flavobacteriales</taxon>
        <taxon>Weeksellaceae</taxon>
        <taxon>Chryseobacterium group</taxon>
        <taxon>Epilithonimonas</taxon>
    </lineage>
</organism>
<keyword evidence="5" id="KW-1185">Reference proteome</keyword>
<keyword evidence="1" id="KW-0732">Signal</keyword>
<evidence type="ECO:0000256" key="1">
    <source>
        <dbReference type="ARBA" id="ARBA00022729"/>
    </source>
</evidence>
<feature type="transmembrane region" description="Helical" evidence="2">
    <location>
        <begin position="14"/>
        <end position="35"/>
    </location>
</feature>
<gene>
    <name evidence="4" type="ORF">SAMN05421679_107162</name>
</gene>
<dbReference type="NCBIfam" id="TIGR04183">
    <property type="entry name" value="Por_Secre_tail"/>
    <property type="match status" value="1"/>
</dbReference>
<reference evidence="4 5" key="1">
    <citation type="submission" date="2017-05" db="EMBL/GenBank/DDBJ databases">
        <authorList>
            <person name="Varghese N."/>
            <person name="Submissions S."/>
        </authorList>
    </citation>
    <scope>NUCLEOTIDE SEQUENCE [LARGE SCALE GENOMIC DNA]</scope>
    <source>
        <strain evidence="4 5">DSM 18015</strain>
    </source>
</reference>
<keyword evidence="2" id="KW-0472">Membrane</keyword>
<keyword evidence="2" id="KW-1133">Transmembrane helix</keyword>
<protein>
    <submittedName>
        <fullName evidence="4">Por secretion system C-terminal sorting domain-containing protein</fullName>
    </submittedName>
</protein>
<keyword evidence="2" id="KW-0812">Transmembrane</keyword>
<evidence type="ECO:0000313" key="5">
    <source>
        <dbReference type="Proteomes" id="UP001158050"/>
    </source>
</evidence>
<dbReference type="Pfam" id="PF18962">
    <property type="entry name" value="Por_Secre_tail"/>
    <property type="match status" value="1"/>
</dbReference>
<accession>A0ABY1R5Z1</accession>
<feature type="domain" description="Secretion system C-terminal sorting" evidence="3">
    <location>
        <begin position="256"/>
        <end position="321"/>
    </location>
</feature>
<comment type="caution">
    <text evidence="4">The sequence shown here is derived from an EMBL/GenBank/DDBJ whole genome shotgun (WGS) entry which is preliminary data.</text>
</comment>
<name>A0ABY1R5Z1_9FLAO</name>
<dbReference type="Gene3D" id="2.60.120.260">
    <property type="entry name" value="Galactose-binding domain-like"/>
    <property type="match status" value="1"/>
</dbReference>
<evidence type="ECO:0000313" key="4">
    <source>
        <dbReference type="EMBL" id="SMP95583.1"/>
    </source>
</evidence>
<evidence type="ECO:0000256" key="2">
    <source>
        <dbReference type="SAM" id="Phobius"/>
    </source>
</evidence>
<dbReference type="Proteomes" id="UP001158050">
    <property type="component" value="Unassembled WGS sequence"/>
</dbReference>
<dbReference type="EMBL" id="FXUO01000007">
    <property type="protein sequence ID" value="SMP95583.1"/>
    <property type="molecule type" value="Genomic_DNA"/>
</dbReference>
<sequence length="323" mass="36015">MVKLTRRNLSNNNFINYFLSVMSWLSSQGISLTQLLQKMKKLYLFAMMAFASSLYSQTTPPYNQDFTTFPLTGWYLGYTFNANVGNGPTNASTNYWQQKPFMGNTAANDQSLCVNMYTSNISYWAVTNAFDLSAGDYEISFDYATTNGPFMTNPNGPAPQVEGGDKFKILVTTDNGATWQELRNWDNPNITISNERNKLTIDVSAYKSNNVKFAFYASDGTVFNSQANYRIFVDNFKVQLKSSMNVTESGKSNFTVFPNPTAGKISVKSEKNVKSLELYEISGKSLSTSATNELDLSKATKGSYILKATFSDNTTATKNVIKK</sequence>
<proteinExistence type="predicted"/>